<feature type="domain" description="Phospholipase/carboxylesterase/thioesterase" evidence="2">
    <location>
        <begin position="121"/>
        <end position="193"/>
    </location>
</feature>
<reference evidence="3 4" key="1">
    <citation type="submission" date="2018-03" db="EMBL/GenBank/DDBJ databases">
        <title>Genomic Encyclopedia of Archaeal and Bacterial Type Strains, Phase II (KMG-II): from individual species to whole genera.</title>
        <authorList>
            <person name="Goeker M."/>
        </authorList>
    </citation>
    <scope>NUCLEOTIDE SEQUENCE [LARGE SCALE GENOMIC DNA]</scope>
    <source>
        <strain evidence="3 4">DSM 44720</strain>
    </source>
</reference>
<evidence type="ECO:0000313" key="4">
    <source>
        <dbReference type="Proteomes" id="UP000239494"/>
    </source>
</evidence>
<dbReference type="Proteomes" id="UP000239494">
    <property type="component" value="Unassembled WGS sequence"/>
</dbReference>
<dbReference type="SUPFAM" id="SSF53474">
    <property type="entry name" value="alpha/beta-Hydrolases"/>
    <property type="match status" value="1"/>
</dbReference>
<gene>
    <name evidence="3" type="ORF">CLV43_113103</name>
</gene>
<dbReference type="Gene3D" id="3.40.50.1820">
    <property type="entry name" value="alpha/beta hydrolase"/>
    <property type="match status" value="1"/>
</dbReference>
<proteinExistence type="predicted"/>
<evidence type="ECO:0000259" key="2">
    <source>
        <dbReference type="Pfam" id="PF02230"/>
    </source>
</evidence>
<dbReference type="InterPro" id="IPR050955">
    <property type="entry name" value="Plant_Biomass_Hydrol_Est"/>
</dbReference>
<evidence type="ECO:0000313" key="3">
    <source>
        <dbReference type="EMBL" id="PRY35676.1"/>
    </source>
</evidence>
<dbReference type="PANTHER" id="PTHR43037:SF1">
    <property type="entry name" value="BLL1128 PROTEIN"/>
    <property type="match status" value="1"/>
</dbReference>
<organism evidence="3 4">
    <name type="scientific">Umezawaea tangerina</name>
    <dbReference type="NCBI Taxonomy" id="84725"/>
    <lineage>
        <taxon>Bacteria</taxon>
        <taxon>Bacillati</taxon>
        <taxon>Actinomycetota</taxon>
        <taxon>Actinomycetes</taxon>
        <taxon>Pseudonocardiales</taxon>
        <taxon>Pseudonocardiaceae</taxon>
        <taxon>Umezawaea</taxon>
    </lineage>
</organism>
<dbReference type="GO" id="GO:0016787">
    <property type="term" value="F:hydrolase activity"/>
    <property type="evidence" value="ECO:0007669"/>
    <property type="project" value="InterPro"/>
</dbReference>
<keyword evidence="1" id="KW-0732">Signal</keyword>
<dbReference type="EMBL" id="PVTF01000013">
    <property type="protein sequence ID" value="PRY35676.1"/>
    <property type="molecule type" value="Genomic_DNA"/>
</dbReference>
<sequence length="299" mass="31804">MWDGAVVDRSGVVLVERTSVRVDGRDRTFTVVSPHEVVPGAPVVLLFHGSNQTAEVMRAFAGGTLDRFAEHGGAVVAYLDGYRRNWNDARVSSAFPARRDGVDDVAFTRAVVAHLRERFAADPAQVHAVGFSAGGAMVIRLLHEAPALLAGAGLIGATQPEPANLMAFDVEPEPVPVVLFHGTKDPLVPYDGGMASLWGFRPRGLGLSARATAAYFAARNGITAEPVSHDLGHGPEDARTTVERTDYRQDGRSPVALYTVHGGGHVIPNPKKAVRIMGRSTRNLVAADALGEFFGLKTG</sequence>
<dbReference type="Pfam" id="PF02230">
    <property type="entry name" value="Abhydrolase_2"/>
    <property type="match status" value="1"/>
</dbReference>
<comment type="caution">
    <text evidence="3">The sequence shown here is derived from an EMBL/GenBank/DDBJ whole genome shotgun (WGS) entry which is preliminary data.</text>
</comment>
<dbReference type="AlphaFoldDB" id="A0A2T0SQK1"/>
<protein>
    <submittedName>
        <fullName evidence="3">Polyhydroxybutyrate depolymerase</fullName>
    </submittedName>
</protein>
<dbReference type="InterPro" id="IPR003140">
    <property type="entry name" value="PLipase/COase/thioEstase"/>
</dbReference>
<dbReference type="OrthoDB" id="9767239at2"/>
<name>A0A2T0SQK1_9PSEU</name>
<keyword evidence="4" id="KW-1185">Reference proteome</keyword>
<dbReference type="InterPro" id="IPR029058">
    <property type="entry name" value="AB_hydrolase_fold"/>
</dbReference>
<accession>A0A2T0SQK1</accession>
<dbReference type="PANTHER" id="PTHR43037">
    <property type="entry name" value="UNNAMED PRODUCT-RELATED"/>
    <property type="match status" value="1"/>
</dbReference>
<evidence type="ECO:0000256" key="1">
    <source>
        <dbReference type="ARBA" id="ARBA00022729"/>
    </source>
</evidence>